<dbReference type="NCBIfam" id="TIGR00097">
    <property type="entry name" value="HMP-P_kinase"/>
    <property type="match status" value="1"/>
</dbReference>
<dbReference type="GO" id="GO:0008972">
    <property type="term" value="F:phosphomethylpyrimidine kinase activity"/>
    <property type="evidence" value="ECO:0007669"/>
    <property type="project" value="UniProtKB-EC"/>
</dbReference>
<evidence type="ECO:0000256" key="8">
    <source>
        <dbReference type="ARBA" id="ARBA00022840"/>
    </source>
</evidence>
<dbReference type="Gene3D" id="3.40.1190.20">
    <property type="match status" value="1"/>
</dbReference>
<dbReference type="InterPro" id="IPR013749">
    <property type="entry name" value="PM/HMP-P_kinase-1"/>
</dbReference>
<evidence type="ECO:0000313" key="11">
    <source>
        <dbReference type="EMBL" id="MBS6941398.1"/>
    </source>
</evidence>
<dbReference type="FunFam" id="3.40.1190.20:FF:000003">
    <property type="entry name" value="Phosphomethylpyrimidine kinase ThiD"/>
    <property type="match status" value="1"/>
</dbReference>
<keyword evidence="8" id="KW-0067">ATP-binding</keyword>
<feature type="domain" description="Pyridoxamine kinase/Phosphomethylpyrimidine kinase" evidence="10">
    <location>
        <begin position="15"/>
        <end position="258"/>
    </location>
</feature>
<evidence type="ECO:0000256" key="5">
    <source>
        <dbReference type="ARBA" id="ARBA00022679"/>
    </source>
</evidence>
<evidence type="ECO:0000256" key="3">
    <source>
        <dbReference type="ARBA" id="ARBA00003848"/>
    </source>
</evidence>
<accession>A0A943V1H0</accession>
<dbReference type="Pfam" id="PF08543">
    <property type="entry name" value="Phos_pyr_kin"/>
    <property type="match status" value="1"/>
</dbReference>
<keyword evidence="5 11" id="KW-0808">Transferase</keyword>
<dbReference type="PANTHER" id="PTHR20858:SF17">
    <property type="entry name" value="HYDROXYMETHYLPYRIMIDINE_PHOSPHOMETHYLPYRIMIDINE KINASE THI20-RELATED"/>
    <property type="match status" value="1"/>
</dbReference>
<comment type="pathway">
    <text evidence="4">Cofactor biosynthesis; thiamine diphosphate biosynthesis; 4-amino-2-methyl-5-diphosphomethylpyrimidine from 5-amino-1-(5-phospho-D-ribosyl)imidazole: step 3/3.</text>
</comment>
<name>A0A943V1H0_9ACTN</name>
<dbReference type="Proteomes" id="UP000727506">
    <property type="component" value="Unassembled WGS sequence"/>
</dbReference>
<evidence type="ECO:0000256" key="1">
    <source>
        <dbReference type="ARBA" id="ARBA00000151"/>
    </source>
</evidence>
<proteinExistence type="predicted"/>
<evidence type="ECO:0000256" key="4">
    <source>
        <dbReference type="ARBA" id="ARBA00004769"/>
    </source>
</evidence>
<comment type="caution">
    <text evidence="11">The sequence shown here is derived from an EMBL/GenBank/DDBJ whole genome shotgun (WGS) entry which is preliminary data.</text>
</comment>
<dbReference type="EC" id="2.7.4.7" evidence="11"/>
<comment type="catalytic activity">
    <reaction evidence="1">
        <text>4-amino-5-hydroxymethyl-2-methylpyrimidine + ATP = 4-amino-2-methyl-5-(phosphooxymethyl)pyrimidine + ADP + H(+)</text>
        <dbReference type="Rhea" id="RHEA:23096"/>
        <dbReference type="ChEBI" id="CHEBI:15378"/>
        <dbReference type="ChEBI" id="CHEBI:16892"/>
        <dbReference type="ChEBI" id="CHEBI:30616"/>
        <dbReference type="ChEBI" id="CHEBI:58354"/>
        <dbReference type="ChEBI" id="CHEBI:456216"/>
        <dbReference type="EC" id="2.7.1.49"/>
    </reaction>
</comment>
<dbReference type="GO" id="GO:0008902">
    <property type="term" value="F:hydroxymethylpyrimidine kinase activity"/>
    <property type="evidence" value="ECO:0007669"/>
    <property type="project" value="UniProtKB-EC"/>
</dbReference>
<evidence type="ECO:0000256" key="6">
    <source>
        <dbReference type="ARBA" id="ARBA00022741"/>
    </source>
</evidence>
<evidence type="ECO:0000259" key="10">
    <source>
        <dbReference type="Pfam" id="PF08543"/>
    </source>
</evidence>
<dbReference type="GO" id="GO:0005524">
    <property type="term" value="F:ATP binding"/>
    <property type="evidence" value="ECO:0007669"/>
    <property type="project" value="UniProtKB-KW"/>
</dbReference>
<gene>
    <name evidence="11" type="primary">thiD</name>
    <name evidence="11" type="ORF">KH142_08005</name>
</gene>
<evidence type="ECO:0000313" key="12">
    <source>
        <dbReference type="Proteomes" id="UP000727506"/>
    </source>
</evidence>
<evidence type="ECO:0000256" key="9">
    <source>
        <dbReference type="ARBA" id="ARBA00022977"/>
    </source>
</evidence>
<dbReference type="SUPFAM" id="SSF53613">
    <property type="entry name" value="Ribokinase-like"/>
    <property type="match status" value="1"/>
</dbReference>
<keyword evidence="9" id="KW-0784">Thiamine biosynthesis</keyword>
<dbReference type="InterPro" id="IPR029056">
    <property type="entry name" value="Ribokinase-like"/>
</dbReference>
<evidence type="ECO:0000256" key="2">
    <source>
        <dbReference type="ARBA" id="ARBA00000565"/>
    </source>
</evidence>
<sequence length="274" mass="28372">MFYSVSSVVSIAGSDSSGGAGIQADIKTIEALGSFAQTVITALTAQNTLGVNDVFDIPASFVREQVDAVFSDIRPDAVKIGMVSSAAIAHSIAEGLKAWGADRVVLDPVMVSTSGSALISDDAKRALVEELFPLASVITPNIPEAEELCGIDIRTQADMERAARLLGDMTPAAVLVKGGHGASNADDVLWCDGSVEWVRGRRIETSNAHGTGCTLSSAIACGLAAGCDVLDAVTEAKRYISGALAADFDLGGGSGPLDHMWEYRLCEGGGLVRR</sequence>
<comment type="catalytic activity">
    <reaction evidence="2">
        <text>4-amino-2-methyl-5-(phosphooxymethyl)pyrimidine + ATP = 4-amino-2-methyl-5-(diphosphooxymethyl)pyrimidine + ADP</text>
        <dbReference type="Rhea" id="RHEA:19893"/>
        <dbReference type="ChEBI" id="CHEBI:30616"/>
        <dbReference type="ChEBI" id="CHEBI:57841"/>
        <dbReference type="ChEBI" id="CHEBI:58354"/>
        <dbReference type="ChEBI" id="CHEBI:456216"/>
        <dbReference type="EC" id="2.7.4.7"/>
    </reaction>
</comment>
<evidence type="ECO:0000256" key="7">
    <source>
        <dbReference type="ARBA" id="ARBA00022777"/>
    </source>
</evidence>
<keyword evidence="7 11" id="KW-0418">Kinase</keyword>
<organism evidence="11 12">
    <name type="scientific">Slackia piriformis</name>
    <dbReference type="NCBI Taxonomy" id="626934"/>
    <lineage>
        <taxon>Bacteria</taxon>
        <taxon>Bacillati</taxon>
        <taxon>Actinomycetota</taxon>
        <taxon>Coriobacteriia</taxon>
        <taxon>Eggerthellales</taxon>
        <taxon>Eggerthellaceae</taxon>
        <taxon>Slackia</taxon>
    </lineage>
</organism>
<protein>
    <submittedName>
        <fullName evidence="11">Bifunctional hydroxymethylpyrimidine kinase/phosphomethylpyrimidine kinase</fullName>
        <ecNumber evidence="11">2.7.1.49</ecNumber>
        <ecNumber evidence="11">2.7.4.7</ecNumber>
    </submittedName>
</protein>
<dbReference type="EC" id="2.7.1.49" evidence="11"/>
<dbReference type="GO" id="GO:0009228">
    <property type="term" value="P:thiamine biosynthetic process"/>
    <property type="evidence" value="ECO:0007669"/>
    <property type="project" value="UniProtKB-KW"/>
</dbReference>
<dbReference type="EMBL" id="JAGZSV010000178">
    <property type="protein sequence ID" value="MBS6941398.1"/>
    <property type="molecule type" value="Genomic_DNA"/>
</dbReference>
<keyword evidence="6" id="KW-0547">Nucleotide-binding</keyword>
<comment type="function">
    <text evidence="3">Catalyzes the phosphorylation of hydroxymethylpyrimidine phosphate (HMP-P) to HMP-PP, and of HMP to HMP-P.</text>
</comment>
<dbReference type="AlphaFoldDB" id="A0A943V1H0"/>
<reference evidence="11" key="1">
    <citation type="submission" date="2021-02" db="EMBL/GenBank/DDBJ databases">
        <title>Infant gut strain persistence is associated with maternal origin, phylogeny, and functional potential including surface adhesion and iron acquisition.</title>
        <authorList>
            <person name="Lou Y.C."/>
        </authorList>
    </citation>
    <scope>NUCLEOTIDE SEQUENCE</scope>
    <source>
        <strain evidence="11">L2_039_000G1_dasL2_039_000G1_concoct_11</strain>
    </source>
</reference>
<dbReference type="GO" id="GO:0005829">
    <property type="term" value="C:cytosol"/>
    <property type="evidence" value="ECO:0007669"/>
    <property type="project" value="TreeGrafter"/>
</dbReference>
<dbReference type="InterPro" id="IPR004399">
    <property type="entry name" value="HMP/HMP-P_kinase_dom"/>
</dbReference>
<dbReference type="PANTHER" id="PTHR20858">
    <property type="entry name" value="PHOSPHOMETHYLPYRIMIDINE KINASE"/>
    <property type="match status" value="1"/>
</dbReference>
<dbReference type="CDD" id="cd01169">
    <property type="entry name" value="HMPP_kinase"/>
    <property type="match status" value="1"/>
</dbReference>